<accession>A0A4U0U049</accession>
<comment type="caution">
    <text evidence="2">The sequence shown here is derived from an EMBL/GenBank/DDBJ whole genome shotgun (WGS) entry which is preliminary data.</text>
</comment>
<dbReference type="Pfam" id="PF12223">
    <property type="entry name" value="DUF3602"/>
    <property type="match status" value="1"/>
</dbReference>
<keyword evidence="3" id="KW-1185">Reference proteome</keyword>
<organism evidence="2 3">
    <name type="scientific">Salinomyces thailandicus</name>
    <dbReference type="NCBI Taxonomy" id="706561"/>
    <lineage>
        <taxon>Eukaryota</taxon>
        <taxon>Fungi</taxon>
        <taxon>Dikarya</taxon>
        <taxon>Ascomycota</taxon>
        <taxon>Pezizomycotina</taxon>
        <taxon>Dothideomycetes</taxon>
        <taxon>Dothideomycetidae</taxon>
        <taxon>Mycosphaerellales</taxon>
        <taxon>Teratosphaeriaceae</taxon>
        <taxon>Salinomyces</taxon>
    </lineage>
</organism>
<name>A0A4U0U049_9PEZI</name>
<evidence type="ECO:0000256" key="1">
    <source>
        <dbReference type="SAM" id="MobiDB-lite"/>
    </source>
</evidence>
<dbReference type="Proteomes" id="UP000308549">
    <property type="component" value="Unassembled WGS sequence"/>
</dbReference>
<feature type="compositionally biased region" description="Acidic residues" evidence="1">
    <location>
        <begin position="153"/>
        <end position="162"/>
    </location>
</feature>
<evidence type="ECO:0000313" key="3">
    <source>
        <dbReference type="Proteomes" id="UP000308549"/>
    </source>
</evidence>
<dbReference type="EMBL" id="NAJL01000021">
    <property type="protein sequence ID" value="TKA27792.1"/>
    <property type="molecule type" value="Genomic_DNA"/>
</dbReference>
<reference evidence="2 3" key="1">
    <citation type="submission" date="2017-03" db="EMBL/GenBank/DDBJ databases">
        <title>Genomes of endolithic fungi from Antarctica.</title>
        <authorList>
            <person name="Coleine C."/>
            <person name="Masonjones S."/>
            <person name="Stajich J.E."/>
        </authorList>
    </citation>
    <scope>NUCLEOTIDE SEQUENCE [LARGE SCALE GENOMIC DNA]</scope>
    <source>
        <strain evidence="2 3">CCFEE 6315</strain>
    </source>
</reference>
<feature type="compositionally biased region" description="Basic and acidic residues" evidence="1">
    <location>
        <begin position="112"/>
        <end position="127"/>
    </location>
</feature>
<protein>
    <submittedName>
        <fullName evidence="2">Uncharacterized protein</fullName>
    </submittedName>
</protein>
<proteinExistence type="predicted"/>
<dbReference type="OrthoDB" id="3063476at2759"/>
<feature type="compositionally biased region" description="Polar residues" evidence="1">
    <location>
        <begin position="8"/>
        <end position="24"/>
    </location>
</feature>
<dbReference type="InterPro" id="IPR022024">
    <property type="entry name" value="DUF3602"/>
</dbReference>
<dbReference type="AlphaFoldDB" id="A0A4U0U049"/>
<dbReference type="InterPro" id="IPR053203">
    <property type="entry name" value="Cisplatin_resist-associated"/>
</dbReference>
<gene>
    <name evidence="2" type="ORF">B0A50_04893</name>
</gene>
<dbReference type="PANTHER" id="PTHR34693:SF1">
    <property type="entry name" value="PROTEIN PAR32"/>
    <property type="match status" value="1"/>
</dbReference>
<dbReference type="PANTHER" id="PTHR34693">
    <property type="entry name" value="PROTEIN PAR32"/>
    <property type="match status" value="1"/>
</dbReference>
<sequence length="162" mass="17253">MADKPQTLRAQVQAGSQARSTSSHGRGGAGNINSKPGAATNPDDLKTPNLKGQHYTTGRGGSGNIVSNDNPAVARLAQDVETPLHHEKEPTGTYHWGRGGEGNMMTLGSNKAPKERTSSKGEKDRRRGSFQQGVIEKGKEMFGIRQGKKDEGSAIEEDSKEA</sequence>
<evidence type="ECO:0000313" key="2">
    <source>
        <dbReference type="EMBL" id="TKA27792.1"/>
    </source>
</evidence>
<feature type="compositionally biased region" description="Basic and acidic residues" evidence="1">
    <location>
        <begin position="136"/>
        <end position="152"/>
    </location>
</feature>
<feature type="region of interest" description="Disordered" evidence="1">
    <location>
        <begin position="1"/>
        <end position="162"/>
    </location>
</feature>